<evidence type="ECO:0000256" key="6">
    <source>
        <dbReference type="PROSITE-ProRule" id="PRU00169"/>
    </source>
</evidence>
<proteinExistence type="predicted"/>
<dbReference type="OrthoDB" id="8874570at2"/>
<evidence type="ECO:0000256" key="2">
    <source>
        <dbReference type="ARBA" id="ARBA00023012"/>
    </source>
</evidence>
<protein>
    <submittedName>
        <fullName evidence="9">Response regulator transcription factor</fullName>
    </submittedName>
</protein>
<dbReference type="InterPro" id="IPR011006">
    <property type="entry name" value="CheY-like_superfamily"/>
</dbReference>
<dbReference type="RefSeq" id="WP_135442142.1">
    <property type="nucleotide sequence ID" value="NZ_SRLE01000005.1"/>
</dbReference>
<keyword evidence="3" id="KW-0805">Transcription regulation</keyword>
<dbReference type="InterPro" id="IPR001789">
    <property type="entry name" value="Sig_transdc_resp-reg_receiver"/>
</dbReference>
<evidence type="ECO:0000256" key="5">
    <source>
        <dbReference type="ARBA" id="ARBA00023163"/>
    </source>
</evidence>
<dbReference type="InterPro" id="IPR039420">
    <property type="entry name" value="WalR-like"/>
</dbReference>
<dbReference type="GO" id="GO:0000976">
    <property type="term" value="F:transcription cis-regulatory region binding"/>
    <property type="evidence" value="ECO:0007669"/>
    <property type="project" value="TreeGrafter"/>
</dbReference>
<dbReference type="PROSITE" id="PS50110">
    <property type="entry name" value="RESPONSE_REGULATORY"/>
    <property type="match status" value="1"/>
</dbReference>
<evidence type="ECO:0000256" key="4">
    <source>
        <dbReference type="ARBA" id="ARBA00023125"/>
    </source>
</evidence>
<dbReference type="InterPro" id="IPR016032">
    <property type="entry name" value="Sig_transdc_resp-reg_C-effctor"/>
</dbReference>
<gene>
    <name evidence="9" type="ORF">E4634_06415</name>
</gene>
<dbReference type="GO" id="GO:0006355">
    <property type="term" value="P:regulation of DNA-templated transcription"/>
    <property type="evidence" value="ECO:0007669"/>
    <property type="project" value="InterPro"/>
</dbReference>
<comment type="caution">
    <text evidence="9">The sequence shown here is derived from an EMBL/GenBank/DDBJ whole genome shotgun (WGS) entry which is preliminary data.</text>
</comment>
<dbReference type="CDD" id="cd06170">
    <property type="entry name" value="LuxR_C_like"/>
    <property type="match status" value="1"/>
</dbReference>
<evidence type="ECO:0000256" key="3">
    <source>
        <dbReference type="ARBA" id="ARBA00023015"/>
    </source>
</evidence>
<dbReference type="GO" id="GO:0000156">
    <property type="term" value="F:phosphorelay response regulator activity"/>
    <property type="evidence" value="ECO:0007669"/>
    <property type="project" value="TreeGrafter"/>
</dbReference>
<dbReference type="EMBL" id="SRLE01000005">
    <property type="protein sequence ID" value="TGD74925.1"/>
    <property type="molecule type" value="Genomic_DNA"/>
</dbReference>
<accession>A0A4Z0M6I5</accession>
<feature type="domain" description="HTH luxR-type" evidence="7">
    <location>
        <begin position="240"/>
        <end position="305"/>
    </location>
</feature>
<dbReference type="PANTHER" id="PTHR48111:SF1">
    <property type="entry name" value="TWO-COMPONENT RESPONSE REGULATOR ORR33"/>
    <property type="match status" value="1"/>
</dbReference>
<dbReference type="SUPFAM" id="SSF52172">
    <property type="entry name" value="CheY-like"/>
    <property type="match status" value="1"/>
</dbReference>
<dbReference type="Gene3D" id="1.10.10.10">
    <property type="entry name" value="Winged helix-like DNA-binding domain superfamily/Winged helix DNA-binding domain"/>
    <property type="match status" value="1"/>
</dbReference>
<evidence type="ECO:0000259" key="7">
    <source>
        <dbReference type="PROSITE" id="PS50043"/>
    </source>
</evidence>
<dbReference type="InterPro" id="IPR036388">
    <property type="entry name" value="WH-like_DNA-bd_sf"/>
</dbReference>
<evidence type="ECO:0000313" key="9">
    <source>
        <dbReference type="EMBL" id="TGD74925.1"/>
    </source>
</evidence>
<evidence type="ECO:0000256" key="1">
    <source>
        <dbReference type="ARBA" id="ARBA00022553"/>
    </source>
</evidence>
<dbReference type="GO" id="GO:0005829">
    <property type="term" value="C:cytosol"/>
    <property type="evidence" value="ECO:0007669"/>
    <property type="project" value="TreeGrafter"/>
</dbReference>
<dbReference type="AlphaFoldDB" id="A0A4Z0M6I5"/>
<keyword evidence="10" id="KW-1185">Reference proteome</keyword>
<organism evidence="9 10">
    <name type="scientific">Mangrovimicrobium sediminis</name>
    <dbReference type="NCBI Taxonomy" id="2562682"/>
    <lineage>
        <taxon>Bacteria</taxon>
        <taxon>Pseudomonadati</taxon>
        <taxon>Pseudomonadota</taxon>
        <taxon>Gammaproteobacteria</taxon>
        <taxon>Cellvibrionales</taxon>
        <taxon>Halieaceae</taxon>
        <taxon>Mangrovimicrobium</taxon>
    </lineage>
</organism>
<feature type="domain" description="Response regulatory" evidence="8">
    <location>
        <begin position="15"/>
        <end position="131"/>
    </location>
</feature>
<dbReference type="PANTHER" id="PTHR48111">
    <property type="entry name" value="REGULATOR OF RPOS"/>
    <property type="match status" value="1"/>
</dbReference>
<dbReference type="SUPFAM" id="SSF46894">
    <property type="entry name" value="C-terminal effector domain of the bipartite response regulators"/>
    <property type="match status" value="1"/>
</dbReference>
<keyword evidence="5" id="KW-0804">Transcription</keyword>
<dbReference type="Gene3D" id="3.40.50.2300">
    <property type="match status" value="1"/>
</dbReference>
<dbReference type="GO" id="GO:0032993">
    <property type="term" value="C:protein-DNA complex"/>
    <property type="evidence" value="ECO:0007669"/>
    <property type="project" value="TreeGrafter"/>
</dbReference>
<feature type="modified residue" description="4-aspartylphosphate" evidence="6">
    <location>
        <position position="64"/>
    </location>
</feature>
<keyword evidence="2" id="KW-0902">Two-component regulatory system</keyword>
<dbReference type="SMART" id="SM00448">
    <property type="entry name" value="REC"/>
    <property type="match status" value="1"/>
</dbReference>
<evidence type="ECO:0000313" key="10">
    <source>
        <dbReference type="Proteomes" id="UP000298050"/>
    </source>
</evidence>
<dbReference type="PRINTS" id="PR00038">
    <property type="entry name" value="HTHLUXR"/>
</dbReference>
<dbReference type="Pfam" id="PF00196">
    <property type="entry name" value="GerE"/>
    <property type="match status" value="1"/>
</dbReference>
<dbReference type="CDD" id="cd19920">
    <property type="entry name" value="REC_PA4781-like"/>
    <property type="match status" value="1"/>
</dbReference>
<reference evidence="9 10" key="1">
    <citation type="submission" date="2019-04" db="EMBL/GenBank/DDBJ databases">
        <title>Taxonomy of novel Haliea sp. from mangrove soil of West Coast of India.</title>
        <authorList>
            <person name="Verma A."/>
            <person name="Kumar P."/>
            <person name="Krishnamurthi S."/>
        </authorList>
    </citation>
    <scope>NUCLEOTIDE SEQUENCE [LARGE SCALE GENOMIC DNA]</scope>
    <source>
        <strain evidence="9 10">SAOS-164</strain>
    </source>
</reference>
<dbReference type="InterPro" id="IPR000792">
    <property type="entry name" value="Tscrpt_reg_LuxR_C"/>
</dbReference>
<keyword evidence="1 6" id="KW-0597">Phosphoprotein</keyword>
<dbReference type="Proteomes" id="UP000298050">
    <property type="component" value="Unassembled WGS sequence"/>
</dbReference>
<name>A0A4Z0M6I5_9GAMM</name>
<keyword evidence="4" id="KW-0238">DNA-binding</keyword>
<sequence length="309" mass="34208">MVDERESTVEQSQGVVLVVDDSPDSLSMLNDALEQQGYTVLIALEGRQALAIAGKIRPDIILLDAIMPAMDGFDTCRQLKLDPSLAEIPVIFMTGLADTESIVRGLEAGGVDYLTKPVSIDELVARMRVHLANAKLKHSAQLALDSTGQHLFSINGDGALLWATPQTHDLFRRAGLDDAWLRDEFSAQLRRWLGFDPQDGHGLPLETPEYPLQVKMVRRSGSGEIMLKLIDGRAPSGAERLRLHLPVTERESEVLFWIGNGKTNREIGQILDTSPRTVNKHLEQIFRKLEVDNRTSAAAIALRYLLDEG</sequence>
<dbReference type="Pfam" id="PF00072">
    <property type="entry name" value="Response_reg"/>
    <property type="match status" value="1"/>
</dbReference>
<dbReference type="PROSITE" id="PS50043">
    <property type="entry name" value="HTH_LUXR_2"/>
    <property type="match status" value="1"/>
</dbReference>
<dbReference type="SMART" id="SM00421">
    <property type="entry name" value="HTH_LUXR"/>
    <property type="match status" value="1"/>
</dbReference>
<evidence type="ECO:0000259" key="8">
    <source>
        <dbReference type="PROSITE" id="PS50110"/>
    </source>
</evidence>